<sequence length="664" mass="73435">MHEKLACGYTENAPSVEVIDLESDSGGLDEAEYEVEQILHRRSRKKNIEYLVKWKGYDLAESTWEPKQNLTGSQEFIQEYEDRVSQKVSKGPLKPVLKAHERVSVASPKQQAKIGKPRGRSTTQHKAQATALGPHIPENPQTTIPSAESEVAALKAKVAMLEARLLDSSADTESIAPTPTQPQDVESIIDRQWRNGREEYLVRWKGRGPMADTWMRVNQRLMRRVSQYEALSKDRVSKQQTSPPLHNPPAHHIQMGASPTTASVPQTHSRGIPQDIRMILNRRWNAQNLVYLVRWKDGGPDTWESHVALGNAQEEIRAYASAEHHGRTIPVTQALPPQPALQSSMPRMAQEENGSLQMNGGHDQQHMSSVPTSGPSYCFIGGSSSAPSAASMTVRPNSALYTTSVADRRNNLDVQRQAPSRSASLNQAAVQAARAGGASTQAGGRQAMDAAAHLGTGPAVADKSLSRPSLDLRMSEAINVVQQRKRGRLGEVSSPVVDLTNDKPAAKGVQQRQNPVINHDTHGSPALSQERRDRQSSAEHRNKTSARAPQRGNRWNVSTSREFSGEHPHHSGPLSYTPDTRFLLLPQHLQYSQRPLPCGPYTKHTVASNVLLAMGKHPWLFKLNARLEGLLDIDDAGRRLEHGKAQHQRVEGLKRDMEGRMAKQ</sequence>
<feature type="region of interest" description="Disordered" evidence="4">
    <location>
        <begin position="230"/>
        <end position="268"/>
    </location>
</feature>
<feature type="compositionally biased region" description="Polar residues" evidence="4">
    <location>
        <begin position="553"/>
        <end position="562"/>
    </location>
</feature>
<dbReference type="Pfam" id="PF00385">
    <property type="entry name" value="Chromo"/>
    <property type="match status" value="2"/>
</dbReference>
<feature type="region of interest" description="Disordered" evidence="4">
    <location>
        <begin position="643"/>
        <end position="664"/>
    </location>
</feature>
<evidence type="ECO:0000256" key="1">
    <source>
        <dbReference type="ARBA" id="ARBA00004123"/>
    </source>
</evidence>
<dbReference type="InterPro" id="IPR023779">
    <property type="entry name" value="Chromodomain_CS"/>
</dbReference>
<comment type="subunit">
    <text evidence="2">Component of the NuA4 histone acetyltransferase complex.</text>
</comment>
<name>A0ABR0KCT8_9EURO</name>
<evidence type="ECO:0000313" key="6">
    <source>
        <dbReference type="EMBL" id="KAK5092906.1"/>
    </source>
</evidence>
<feature type="region of interest" description="Disordered" evidence="4">
    <location>
        <begin position="104"/>
        <end position="125"/>
    </location>
</feature>
<dbReference type="EMBL" id="JAVRRG010000050">
    <property type="protein sequence ID" value="KAK5092906.1"/>
    <property type="molecule type" value="Genomic_DNA"/>
</dbReference>
<dbReference type="InterPro" id="IPR051219">
    <property type="entry name" value="Heterochromatin_chromo-domain"/>
</dbReference>
<dbReference type="Gene3D" id="2.40.50.40">
    <property type="match status" value="3"/>
</dbReference>
<reference evidence="6 7" key="1">
    <citation type="submission" date="2023-08" db="EMBL/GenBank/DDBJ databases">
        <title>Black Yeasts Isolated from many extreme environments.</title>
        <authorList>
            <person name="Coleine C."/>
            <person name="Stajich J.E."/>
            <person name="Selbmann L."/>
        </authorList>
    </citation>
    <scope>NUCLEOTIDE SEQUENCE [LARGE SCALE GENOMIC DNA]</scope>
    <source>
        <strain evidence="6 7">CCFEE 5885</strain>
    </source>
</reference>
<feature type="domain" description="Chromo" evidence="5">
    <location>
        <begin position="33"/>
        <end position="83"/>
    </location>
</feature>
<protein>
    <submittedName>
        <fullName evidence="6">M-phase phosphoprotein 8</fullName>
    </submittedName>
</protein>
<evidence type="ECO:0000256" key="2">
    <source>
        <dbReference type="ARBA" id="ARBA00011353"/>
    </source>
</evidence>
<proteinExistence type="predicted"/>
<dbReference type="Proteomes" id="UP001345013">
    <property type="component" value="Unassembled WGS sequence"/>
</dbReference>
<dbReference type="InterPro" id="IPR017984">
    <property type="entry name" value="Chromo_dom_subgr"/>
</dbReference>
<dbReference type="CDD" id="cd00024">
    <property type="entry name" value="CD_CSD"/>
    <property type="match status" value="3"/>
</dbReference>
<dbReference type="InterPro" id="IPR016197">
    <property type="entry name" value="Chromo-like_dom_sf"/>
</dbReference>
<gene>
    <name evidence="6" type="primary">MPHOSPH8</name>
    <name evidence="6" type="ORF">LTR24_004701</name>
</gene>
<dbReference type="SMART" id="SM00298">
    <property type="entry name" value="CHROMO"/>
    <property type="match status" value="3"/>
</dbReference>
<dbReference type="InterPro" id="IPR023780">
    <property type="entry name" value="Chromo_domain"/>
</dbReference>
<dbReference type="SUPFAM" id="SSF54160">
    <property type="entry name" value="Chromo domain-like"/>
    <property type="match status" value="3"/>
</dbReference>
<feature type="region of interest" description="Disordered" evidence="4">
    <location>
        <begin position="492"/>
        <end position="575"/>
    </location>
</feature>
<feature type="compositionally biased region" description="Polar residues" evidence="4">
    <location>
        <begin position="257"/>
        <end position="268"/>
    </location>
</feature>
<keyword evidence="3" id="KW-0539">Nucleus</keyword>
<evidence type="ECO:0000259" key="5">
    <source>
        <dbReference type="PROSITE" id="PS50013"/>
    </source>
</evidence>
<evidence type="ECO:0000256" key="4">
    <source>
        <dbReference type="SAM" id="MobiDB-lite"/>
    </source>
</evidence>
<keyword evidence="7" id="KW-1185">Reference proteome</keyword>
<comment type="caution">
    <text evidence="6">The sequence shown here is derived from an EMBL/GenBank/DDBJ whole genome shotgun (WGS) entry which is preliminary data.</text>
</comment>
<feature type="compositionally biased region" description="Basic and acidic residues" evidence="4">
    <location>
        <begin position="529"/>
        <end position="542"/>
    </location>
</feature>
<dbReference type="InterPro" id="IPR000953">
    <property type="entry name" value="Chromo/chromo_shadow_dom"/>
</dbReference>
<evidence type="ECO:0000256" key="3">
    <source>
        <dbReference type="ARBA" id="ARBA00023242"/>
    </source>
</evidence>
<dbReference type="PROSITE" id="PS50013">
    <property type="entry name" value="CHROMO_2"/>
    <property type="match status" value="2"/>
</dbReference>
<evidence type="ECO:0000313" key="7">
    <source>
        <dbReference type="Proteomes" id="UP001345013"/>
    </source>
</evidence>
<dbReference type="PRINTS" id="PR00504">
    <property type="entry name" value="CHROMODOMAIN"/>
</dbReference>
<organism evidence="6 7">
    <name type="scientific">Lithohypha guttulata</name>
    <dbReference type="NCBI Taxonomy" id="1690604"/>
    <lineage>
        <taxon>Eukaryota</taxon>
        <taxon>Fungi</taxon>
        <taxon>Dikarya</taxon>
        <taxon>Ascomycota</taxon>
        <taxon>Pezizomycotina</taxon>
        <taxon>Eurotiomycetes</taxon>
        <taxon>Chaetothyriomycetidae</taxon>
        <taxon>Chaetothyriales</taxon>
        <taxon>Trichomeriaceae</taxon>
        <taxon>Lithohypha</taxon>
    </lineage>
</organism>
<feature type="domain" description="Chromo" evidence="5">
    <location>
        <begin position="183"/>
        <end position="214"/>
    </location>
</feature>
<dbReference type="PANTHER" id="PTHR22812">
    <property type="entry name" value="CHROMOBOX PROTEIN"/>
    <property type="match status" value="1"/>
</dbReference>
<accession>A0ABR0KCT8</accession>
<comment type="subcellular location">
    <subcellularLocation>
        <location evidence="1">Nucleus</location>
    </subcellularLocation>
</comment>
<dbReference type="PROSITE" id="PS00598">
    <property type="entry name" value="CHROMO_1"/>
    <property type="match status" value="1"/>
</dbReference>